<dbReference type="RefSeq" id="WP_380737085.1">
    <property type="nucleotide sequence ID" value="NZ_JBHTJP010000032.1"/>
</dbReference>
<evidence type="ECO:0000256" key="4">
    <source>
        <dbReference type="ARBA" id="ARBA00022692"/>
    </source>
</evidence>
<keyword evidence="9" id="KW-1185">Reference proteome</keyword>
<comment type="caution">
    <text evidence="8">The sequence shown here is derived from an EMBL/GenBank/DDBJ whole genome shotgun (WGS) entry which is preliminary data.</text>
</comment>
<dbReference type="InterPro" id="IPR005744">
    <property type="entry name" value="Hy-lIII"/>
</dbReference>
<feature type="transmembrane region" description="Helical" evidence="7">
    <location>
        <begin position="17"/>
        <end position="37"/>
    </location>
</feature>
<keyword evidence="4 7" id="KW-0812">Transmembrane</keyword>
<proteinExistence type="inferred from homology"/>
<evidence type="ECO:0000256" key="3">
    <source>
        <dbReference type="ARBA" id="ARBA00022475"/>
    </source>
</evidence>
<dbReference type="NCBIfam" id="TIGR01065">
    <property type="entry name" value="hlyIII"/>
    <property type="match status" value="1"/>
</dbReference>
<feature type="transmembrane region" description="Helical" evidence="7">
    <location>
        <begin position="109"/>
        <end position="130"/>
    </location>
</feature>
<reference evidence="9" key="1">
    <citation type="journal article" date="2019" name="Int. J. Syst. Evol. Microbiol.">
        <title>The Global Catalogue of Microorganisms (GCM) 10K type strain sequencing project: providing services to taxonomists for standard genome sequencing and annotation.</title>
        <authorList>
            <consortium name="The Broad Institute Genomics Platform"/>
            <consortium name="The Broad Institute Genome Sequencing Center for Infectious Disease"/>
            <person name="Wu L."/>
            <person name="Ma J."/>
        </authorList>
    </citation>
    <scope>NUCLEOTIDE SEQUENCE [LARGE SCALE GENOMIC DNA]</scope>
    <source>
        <strain evidence="9">CCUG 60898</strain>
    </source>
</reference>
<feature type="transmembrane region" description="Helical" evidence="7">
    <location>
        <begin position="49"/>
        <end position="71"/>
    </location>
</feature>
<dbReference type="PANTHER" id="PTHR20855:SF3">
    <property type="entry name" value="LD03007P"/>
    <property type="match status" value="1"/>
</dbReference>
<evidence type="ECO:0000256" key="1">
    <source>
        <dbReference type="ARBA" id="ARBA00004651"/>
    </source>
</evidence>
<dbReference type="InterPro" id="IPR004254">
    <property type="entry name" value="AdipoR/HlyIII-related"/>
</dbReference>
<dbReference type="PANTHER" id="PTHR20855">
    <property type="entry name" value="ADIPOR/PROGESTIN RECEPTOR-RELATED"/>
    <property type="match status" value="1"/>
</dbReference>
<evidence type="ECO:0000256" key="5">
    <source>
        <dbReference type="ARBA" id="ARBA00022989"/>
    </source>
</evidence>
<protein>
    <submittedName>
        <fullName evidence="8">Hemolysin III family protein</fullName>
    </submittedName>
</protein>
<evidence type="ECO:0000256" key="7">
    <source>
        <dbReference type="SAM" id="Phobius"/>
    </source>
</evidence>
<evidence type="ECO:0000313" key="9">
    <source>
        <dbReference type="Proteomes" id="UP001597100"/>
    </source>
</evidence>
<dbReference type="Pfam" id="PF03006">
    <property type="entry name" value="HlyIII"/>
    <property type="match status" value="1"/>
</dbReference>
<comment type="subcellular location">
    <subcellularLocation>
        <location evidence="1">Cell membrane</location>
        <topology evidence="1">Multi-pass membrane protein</topology>
    </subcellularLocation>
</comment>
<comment type="similarity">
    <text evidence="2">Belongs to the UPF0073 (Hly-III) family.</text>
</comment>
<dbReference type="EMBL" id="JBHTJP010000032">
    <property type="protein sequence ID" value="MFD0976052.1"/>
    <property type="molecule type" value="Genomic_DNA"/>
</dbReference>
<keyword evidence="6 7" id="KW-0472">Membrane</keyword>
<dbReference type="Proteomes" id="UP001597100">
    <property type="component" value="Unassembled WGS sequence"/>
</dbReference>
<evidence type="ECO:0000256" key="6">
    <source>
        <dbReference type="ARBA" id="ARBA00023136"/>
    </source>
</evidence>
<accession>A0ABW3IEL4</accession>
<feature type="transmembrane region" description="Helical" evidence="7">
    <location>
        <begin position="166"/>
        <end position="186"/>
    </location>
</feature>
<organism evidence="8 9">
    <name type="scientific">Salinimicrobium gaetbulicola</name>
    <dbReference type="NCBI Taxonomy" id="999702"/>
    <lineage>
        <taxon>Bacteria</taxon>
        <taxon>Pseudomonadati</taxon>
        <taxon>Bacteroidota</taxon>
        <taxon>Flavobacteriia</taxon>
        <taxon>Flavobacteriales</taxon>
        <taxon>Flavobacteriaceae</taxon>
        <taxon>Salinimicrobium</taxon>
    </lineage>
</organism>
<feature type="transmembrane region" description="Helical" evidence="7">
    <location>
        <begin position="83"/>
        <end position="103"/>
    </location>
</feature>
<feature type="transmembrane region" description="Helical" evidence="7">
    <location>
        <begin position="193"/>
        <end position="214"/>
    </location>
</feature>
<evidence type="ECO:0000313" key="8">
    <source>
        <dbReference type="EMBL" id="MFD0976052.1"/>
    </source>
</evidence>
<name>A0ABW3IEL4_9FLAO</name>
<feature type="transmembrane region" description="Helical" evidence="7">
    <location>
        <begin position="137"/>
        <end position="154"/>
    </location>
</feature>
<keyword evidence="5 7" id="KW-1133">Transmembrane helix</keyword>
<gene>
    <name evidence="8" type="ORF">ACFQ1G_04530</name>
</gene>
<evidence type="ECO:0000256" key="2">
    <source>
        <dbReference type="ARBA" id="ARBA00008488"/>
    </source>
</evidence>
<keyword evidence="3" id="KW-1003">Cell membrane</keyword>
<sequence length="216" mass="24407">MEGEGPAKFYSPKEEKWNIISHAFGMVLSVIALVFLIKKGLRTGSDNLLISFVVFGVSMLLLYSASTFYHSAKDPHLRYKLKIFDHIAIFFLIAGTYTPFALVTLEGTIGWIIFGVAWGIAFFGTLLKIFFTGRFKILSTLLYVGMGWIIIFAIKPLIGNLSSEGLWWLFSGGIFYTVGAILYSISKLNYNHAWFHLFVLLGTFCHFNSIYFHVTP</sequence>